<dbReference type="InterPro" id="IPR028907">
    <property type="entry name" value="Tox-PLDMTX_dom"/>
</dbReference>
<protein>
    <recommendedName>
        <fullName evidence="1">Tox-PLDMTX domain-containing protein</fullName>
    </recommendedName>
</protein>
<keyword evidence="3" id="KW-1185">Reference proteome</keyword>
<evidence type="ECO:0000259" key="1">
    <source>
        <dbReference type="Pfam" id="PF15645"/>
    </source>
</evidence>
<proteinExistence type="predicted"/>
<name>A0ABY8P0I4_9GAMM</name>
<sequence>MINKSADLCYSYNNHTYKKENKLLQQEDIEIKDQLLTLDNSINMNDEIKNNNLIKKRNIRDVTLARNKTDVTVNMLIDLMDTSINNIKQFYNIKKSIHYIELKDKINEINFDIKKDKDLYSALSKMSNEFEFLKKEIINREKDIDIYRSILLLAEKCTNIYHIYITGFSIESKTFEEVVDEINSFKNNIYNINNSMSEKEKLLSEINDFISLIDKEFKKVEGHYLILVENYIDKKLSDIKNPNLHFKKEEIYQELIDSLLNQDLSNENEGKTLEVINLINNIKKLFYEKNKLKYNGINDLINIYVIYNIIKSINDTDKHAFGDLSINDIVDTELIYSYIDENDKIKYDTTTIFDCLTRYIKESQSPLSIRNKVNIKYPKEYKIELINYLDEEAKQLEKDFDLIKNIDLLKEKIDTLRDEMPDIEKYLTIFLLNLSEKNNIINVDLKDKVIFRYNSDSFNPEVNAASKNYYPPIEMKYTIRDILLGKERKWLSENIQYKRDDNYKNGIFPYQYTEKIKSEINNTDIQNIYISKIESLKNNNEMKEKFYIFLKELLATYNKKEQSYYLLETSPLLLFFADKNRGPRTGNDIVNDNINPNDTPIDVVSILTGERLKFASFRDMKMKIDNNTMLKVWFKNHFNNYSDPNFSTMKLIKKERDYSYLYENILQFNIEKADVLVRSPNEALLFELFERFKDVAVYFSPPSILIGSITGVAYQSILAASPSFFQAAISDTSDEYYIYLKEGIINIVAELFGETVSEVASRTLAKSIKIYLKNKFIKKSLHINGAIENFSKNNQLQQNSKILKLEPNELENRFEIKMLSKINPNNLTNDIPSLEYLTQLKTDDTINKKIMSPIGQCESLMEPVANFMINHDMTKIKYRGIYIWDDATDEMPLNHFVVLGQKNDKNYIFDLTAHQFANEGMPSLNAPLILEETEWEKRYIAAGSNKLIKYKDFYNANRASNVYNAYPGHAPNEIIDGEKILITPPWYWKTLKKDINQNELIELPDNDSNATPTIRDQIYQIATTDLQIEDNFTFTAEILQHSGLINEAQKTKLIDRLKNISQQAGSSRYEQLNELIEQAHQITTIDQLLQLKKGELVVFSDNDPESVVKNKPLVHTMVSLGNGRFATMASNDLDPSLDDGMQFLMAEQLIPLITGKTLKLLNSLTIPKFFVYAGYPKNSSEQYPSLLTTVYKFLAEGEKIKNSSTFISLILQKSGELSPEQAVIFSDTIQTLRHSDSSKITFNDVITNEEKISDVNQLTALSSGTLVIFHKTDYQVSDIMMSIGKKGFITLFSERLEKTSKYNNELISPNQFNNVFNNKSDDQQVTVGQINLKSMRQSALLGKGSVFMVDGNKLLIKVQGAPSIVNDIDALELANVIKGLSMQETNPIDLQKIDTIELQSCFSAFGSQSLGQKLANIFDKKVIAYPFSMIKTFEDPKQEWMTKPKIYEPNKLVLTDEQHIKNNKFYNDLAGLYQNQKIFSVKAERQLNLPKPEYLLIQLIYDSARLILNKINEEDFLELHPEYISHDGRIYPQALMELKSLIRPFTSQEMTQQNFIELIIEILSLSHSSFDLLNQLLSKEKY</sequence>
<evidence type="ECO:0000313" key="2">
    <source>
        <dbReference type="EMBL" id="WGO82990.1"/>
    </source>
</evidence>
<gene>
    <name evidence="2" type="ORF">QG404_11640</name>
</gene>
<organism evidence="2 3">
    <name type="scientific">Arsenophonus apicola</name>
    <dbReference type="NCBI Taxonomy" id="2879119"/>
    <lineage>
        <taxon>Bacteria</taxon>
        <taxon>Pseudomonadati</taxon>
        <taxon>Pseudomonadota</taxon>
        <taxon>Gammaproteobacteria</taxon>
        <taxon>Enterobacterales</taxon>
        <taxon>Morganellaceae</taxon>
        <taxon>Arsenophonus</taxon>
    </lineage>
</organism>
<accession>A0ABY8P0I4</accession>
<dbReference type="RefSeq" id="WP_280937667.1">
    <property type="nucleotide sequence ID" value="NZ_CP123759.1"/>
</dbReference>
<reference evidence="2 3" key="1">
    <citation type="submission" date="2023-04" db="EMBL/GenBank/DDBJ databases">
        <title>Genome dynamics across the evolutionary transition to endosymbiosis.</title>
        <authorList>
            <person name="Siozios S."/>
            <person name="Nadal-Jimenez P."/>
            <person name="Azagi T."/>
            <person name="Sprong H."/>
            <person name="Frost C.L."/>
            <person name="Parratt S.R."/>
            <person name="Taylor G."/>
            <person name="Brettell L."/>
            <person name="Lew K.C."/>
            <person name="Croft L."/>
            <person name="King K.C."/>
            <person name="Brockhurst M.A."/>
            <person name="Hypsa V."/>
            <person name="Novakova E."/>
            <person name="Darby A.C."/>
            <person name="Hurst G.D.D."/>
        </authorList>
    </citation>
    <scope>NUCLEOTIDE SEQUENCE [LARGE SCALE GENOMIC DNA]</scope>
    <source>
        <strain evidence="3">aApi_AU</strain>
    </source>
</reference>
<dbReference type="Gene3D" id="3.10.670.10">
    <property type="entry name" value="Secreted effector protein ssei"/>
    <property type="match status" value="1"/>
</dbReference>
<feature type="domain" description="Tox-PLDMTX" evidence="1">
    <location>
        <begin position="853"/>
        <end position="983"/>
    </location>
</feature>
<dbReference type="Pfam" id="PF15645">
    <property type="entry name" value="Tox-PLDMTX"/>
    <property type="match status" value="1"/>
</dbReference>
<dbReference type="EMBL" id="CP123759">
    <property type="protein sequence ID" value="WGO82990.1"/>
    <property type="molecule type" value="Genomic_DNA"/>
</dbReference>
<dbReference type="Proteomes" id="UP001231859">
    <property type="component" value="Chromosome"/>
</dbReference>
<evidence type="ECO:0000313" key="3">
    <source>
        <dbReference type="Proteomes" id="UP001231859"/>
    </source>
</evidence>